<dbReference type="RefSeq" id="WP_193934371.1">
    <property type="nucleotide sequence ID" value="NZ_CAWPMZ010000115.1"/>
</dbReference>
<dbReference type="InterPro" id="IPR052712">
    <property type="entry name" value="Acid_resist_chaperone_HdeD"/>
</dbReference>
<reference evidence="2 3" key="1">
    <citation type="submission" date="2020-10" db="EMBL/GenBank/DDBJ databases">
        <authorList>
            <person name="Castelo-Branco R."/>
            <person name="Eusebio N."/>
            <person name="Adriana R."/>
            <person name="Vieira A."/>
            <person name="Brugerolle De Fraissinette N."/>
            <person name="Rezende De Castro R."/>
            <person name="Schneider M.P."/>
            <person name="Vasconcelos V."/>
            <person name="Leao P.N."/>
        </authorList>
    </citation>
    <scope>NUCLEOTIDE SEQUENCE [LARGE SCALE GENOMIC DNA]</scope>
    <source>
        <strain evidence="2 3">LEGE 06123</strain>
    </source>
</reference>
<gene>
    <name evidence="2" type="ORF">IQ230_21980</name>
</gene>
<organism evidence="2 3">
    <name type="scientific">Gloeocapsopsis crepidinum LEGE 06123</name>
    <dbReference type="NCBI Taxonomy" id="588587"/>
    <lineage>
        <taxon>Bacteria</taxon>
        <taxon>Bacillati</taxon>
        <taxon>Cyanobacteriota</taxon>
        <taxon>Cyanophyceae</taxon>
        <taxon>Oscillatoriophycideae</taxon>
        <taxon>Chroococcales</taxon>
        <taxon>Chroococcaceae</taxon>
        <taxon>Gloeocapsopsis</taxon>
    </lineage>
</organism>
<proteinExistence type="predicted"/>
<sequence>MRTTDPEVRDRERTGGSGIGIVVGILLVIIGLAAIARPVYATIASTIAFGWIFIFAGIAQFIYAFGSRGAGQFVWKLLLSIFYFGAGIVVLSNVFSGAIALTLILGITIFVQGMLQVLLAFDLRPVRNWGWVLFSGILGVILGILIWSEWPFNADWMLGLFIGITLLFNGIWMLILSSLPRAT</sequence>
<accession>A0ABR9UXD7</accession>
<keyword evidence="1" id="KW-0472">Membrane</keyword>
<feature type="transmembrane region" description="Helical" evidence="1">
    <location>
        <begin position="21"/>
        <end position="40"/>
    </location>
</feature>
<keyword evidence="1" id="KW-1133">Transmembrane helix</keyword>
<evidence type="ECO:0000313" key="3">
    <source>
        <dbReference type="Proteomes" id="UP000651156"/>
    </source>
</evidence>
<feature type="transmembrane region" description="Helical" evidence="1">
    <location>
        <begin position="98"/>
        <end position="119"/>
    </location>
</feature>
<dbReference type="PANTHER" id="PTHR34989:SF1">
    <property type="entry name" value="PROTEIN HDED"/>
    <property type="match status" value="1"/>
</dbReference>
<dbReference type="PANTHER" id="PTHR34989">
    <property type="entry name" value="PROTEIN HDED"/>
    <property type="match status" value="1"/>
</dbReference>
<comment type="caution">
    <text evidence="2">The sequence shown here is derived from an EMBL/GenBank/DDBJ whole genome shotgun (WGS) entry which is preliminary data.</text>
</comment>
<dbReference type="InterPro" id="IPR005325">
    <property type="entry name" value="DUF308_memb"/>
</dbReference>
<feature type="transmembrane region" description="Helical" evidence="1">
    <location>
        <begin position="73"/>
        <end position="92"/>
    </location>
</feature>
<feature type="transmembrane region" description="Helical" evidence="1">
    <location>
        <begin position="131"/>
        <end position="150"/>
    </location>
</feature>
<keyword evidence="1" id="KW-0812">Transmembrane</keyword>
<feature type="transmembrane region" description="Helical" evidence="1">
    <location>
        <begin position="46"/>
        <end position="66"/>
    </location>
</feature>
<keyword evidence="3" id="KW-1185">Reference proteome</keyword>
<dbReference type="EMBL" id="JADEWN010000072">
    <property type="protein sequence ID" value="MBE9192972.1"/>
    <property type="molecule type" value="Genomic_DNA"/>
</dbReference>
<dbReference type="Pfam" id="PF03729">
    <property type="entry name" value="DUF308"/>
    <property type="match status" value="1"/>
</dbReference>
<evidence type="ECO:0000256" key="1">
    <source>
        <dbReference type="SAM" id="Phobius"/>
    </source>
</evidence>
<protein>
    <submittedName>
        <fullName evidence="2">HdeD family acid-resistance protein</fullName>
    </submittedName>
</protein>
<dbReference type="Proteomes" id="UP000651156">
    <property type="component" value="Unassembled WGS sequence"/>
</dbReference>
<feature type="transmembrane region" description="Helical" evidence="1">
    <location>
        <begin position="156"/>
        <end position="176"/>
    </location>
</feature>
<name>A0ABR9UXD7_9CHRO</name>
<evidence type="ECO:0000313" key="2">
    <source>
        <dbReference type="EMBL" id="MBE9192972.1"/>
    </source>
</evidence>